<gene>
    <name evidence="3" type="ORF">COX82_03590</name>
</gene>
<feature type="domain" description="NAD-dependent epimerase/dehydratase" evidence="2">
    <location>
        <begin position="7"/>
        <end position="211"/>
    </location>
</feature>
<dbReference type="InterPro" id="IPR036291">
    <property type="entry name" value="NAD(P)-bd_dom_sf"/>
</dbReference>
<name>A0A2M7V3A4_9BACT</name>
<organism evidence="3 4">
    <name type="scientific">Candidatus Magasanikbacteria bacterium CG_4_10_14_0_2_um_filter_41_10</name>
    <dbReference type="NCBI Taxonomy" id="1974638"/>
    <lineage>
        <taxon>Bacteria</taxon>
        <taxon>Candidatus Magasanikiibacteriota</taxon>
    </lineage>
</organism>
<evidence type="ECO:0000313" key="4">
    <source>
        <dbReference type="Proteomes" id="UP000228750"/>
    </source>
</evidence>
<dbReference type="Pfam" id="PF01370">
    <property type="entry name" value="Epimerase"/>
    <property type="match status" value="1"/>
</dbReference>
<dbReference type="PANTHER" id="PTHR43000">
    <property type="entry name" value="DTDP-D-GLUCOSE 4,6-DEHYDRATASE-RELATED"/>
    <property type="match status" value="1"/>
</dbReference>
<comment type="similarity">
    <text evidence="1">Belongs to the NAD(P)-dependent epimerase/dehydratase family.</text>
</comment>
<sequence length="299" mass="34199">MSNNKTILLTGATGYLGGNVLKELVHNTTYKIIILKRSFSDTKRIIDCLGTVTYYNLDEVSLEEIFLENNIDIILHCATDYGRKSVDPMQVIEANLILPVKLLELGKNHGITCFINTDTILDKRINHYSLSKKQFKDWLFSYRESIACVNVTLEHFYGPFDDKTKFVSYIVNSLLEDVEKIDLTKGEQKRDFVFIEDVVNAFSKIIDSSAHLKKGFFEFEIGSDSMVTIKELVLMIAEIMKNTKTALHFGALPYRENEVMEGLADVTAIKKLGWSAQYSLYDGLKKMIDQELQEYNKNI</sequence>
<comment type="caution">
    <text evidence="3">The sequence shown here is derived from an EMBL/GenBank/DDBJ whole genome shotgun (WGS) entry which is preliminary data.</text>
</comment>
<dbReference type="SUPFAM" id="SSF51735">
    <property type="entry name" value="NAD(P)-binding Rossmann-fold domains"/>
    <property type="match status" value="1"/>
</dbReference>
<evidence type="ECO:0000256" key="1">
    <source>
        <dbReference type="ARBA" id="ARBA00007637"/>
    </source>
</evidence>
<dbReference type="AlphaFoldDB" id="A0A2M7V3A4"/>
<dbReference type="EMBL" id="PFPJ01000064">
    <property type="protein sequence ID" value="PIZ92952.1"/>
    <property type="molecule type" value="Genomic_DNA"/>
</dbReference>
<dbReference type="Gene3D" id="3.40.50.720">
    <property type="entry name" value="NAD(P)-binding Rossmann-like Domain"/>
    <property type="match status" value="1"/>
</dbReference>
<reference evidence="4" key="1">
    <citation type="submission" date="2017-09" db="EMBL/GenBank/DDBJ databases">
        <title>Depth-based differentiation of microbial function through sediment-hosted aquifers and enrichment of novel symbionts in the deep terrestrial subsurface.</title>
        <authorList>
            <person name="Probst A.J."/>
            <person name="Ladd B."/>
            <person name="Jarett J.K."/>
            <person name="Geller-Mcgrath D.E."/>
            <person name="Sieber C.M.K."/>
            <person name="Emerson J.B."/>
            <person name="Anantharaman K."/>
            <person name="Thomas B.C."/>
            <person name="Malmstrom R."/>
            <person name="Stieglmeier M."/>
            <person name="Klingl A."/>
            <person name="Woyke T."/>
            <person name="Ryan C.M."/>
            <person name="Banfield J.F."/>
        </authorList>
    </citation>
    <scope>NUCLEOTIDE SEQUENCE [LARGE SCALE GENOMIC DNA]</scope>
</reference>
<accession>A0A2M7V3A4</accession>
<dbReference type="Proteomes" id="UP000228750">
    <property type="component" value="Unassembled WGS sequence"/>
</dbReference>
<proteinExistence type="inferred from homology"/>
<dbReference type="InterPro" id="IPR001509">
    <property type="entry name" value="Epimerase_deHydtase"/>
</dbReference>
<evidence type="ECO:0000313" key="3">
    <source>
        <dbReference type="EMBL" id="PIZ92952.1"/>
    </source>
</evidence>
<evidence type="ECO:0000259" key="2">
    <source>
        <dbReference type="Pfam" id="PF01370"/>
    </source>
</evidence>
<protein>
    <submittedName>
        <fullName evidence="3">Epimerase</fullName>
    </submittedName>
</protein>